<dbReference type="Pfam" id="PF08845">
    <property type="entry name" value="SymE_toxin"/>
    <property type="match status" value="1"/>
</dbReference>
<dbReference type="EMBL" id="JAFIWB010000005">
    <property type="protein sequence ID" value="MBN6102116.1"/>
    <property type="molecule type" value="Genomic_DNA"/>
</dbReference>
<evidence type="ECO:0000259" key="1">
    <source>
        <dbReference type="Pfam" id="PF08845"/>
    </source>
</evidence>
<name>A0ABS3B1P0_9XANT</name>
<gene>
    <name evidence="2" type="ORF">JR064_08060</name>
</gene>
<organism evidence="2 3">
    <name type="scientific">Xanthomonas bonasiae</name>
    <dbReference type="NCBI Taxonomy" id="2810351"/>
    <lineage>
        <taxon>Bacteria</taxon>
        <taxon>Pseudomonadati</taxon>
        <taxon>Pseudomonadota</taxon>
        <taxon>Gammaproteobacteria</taxon>
        <taxon>Lysobacterales</taxon>
        <taxon>Lysobacteraceae</taxon>
        <taxon>Xanthomonas</taxon>
    </lineage>
</organism>
<dbReference type="InterPro" id="IPR014944">
    <property type="entry name" value="Toxin_SymE-like"/>
</dbReference>
<dbReference type="Proteomes" id="UP000695802">
    <property type="component" value="Unassembled WGS sequence"/>
</dbReference>
<keyword evidence="3" id="KW-1185">Reference proteome</keyword>
<evidence type="ECO:0000313" key="2">
    <source>
        <dbReference type="EMBL" id="MBN6102116.1"/>
    </source>
</evidence>
<protein>
    <submittedName>
        <fullName evidence="2">SymE family type I addiction module toxin</fullName>
    </submittedName>
</protein>
<dbReference type="RefSeq" id="WP_191825858.1">
    <property type="nucleotide sequence ID" value="NZ_JACSQX010000008.1"/>
</dbReference>
<evidence type="ECO:0000313" key="3">
    <source>
        <dbReference type="Proteomes" id="UP000695802"/>
    </source>
</evidence>
<sequence>MTTKKTSSPKPRYLTIGYQVYESRHKDRECRYRPRQVPFLRLSGDWLSAAGFTVGQKARIQVIGQGIVILPEG</sequence>
<proteinExistence type="predicted"/>
<accession>A0ABS3B1P0</accession>
<reference evidence="2 3" key="1">
    <citation type="submission" date="2021-02" db="EMBL/GenBank/DDBJ databases">
        <title>Taxonomically Unique Crown Gall-Associated Xanthomonas Stains Have Deficiency in Virulence Repertories.</title>
        <authorList>
            <person name="Mafakheri H."/>
            <person name="Taghavi S.M."/>
            <person name="Dimkic I."/>
            <person name="Nemanja K."/>
            <person name="Osdaghi E."/>
        </authorList>
    </citation>
    <scope>NUCLEOTIDE SEQUENCE [LARGE SCALE GENOMIC DNA]</scope>
    <source>
        <strain evidence="2 3">FX4</strain>
    </source>
</reference>
<feature type="domain" description="Toxin SymE-like" evidence="1">
    <location>
        <begin position="11"/>
        <end position="69"/>
    </location>
</feature>
<comment type="caution">
    <text evidence="2">The sequence shown here is derived from an EMBL/GenBank/DDBJ whole genome shotgun (WGS) entry which is preliminary data.</text>
</comment>